<proteinExistence type="predicted"/>
<accession>A0A8S5RKU8</accession>
<sequence length="60" mass="7133">MFLYLTKTNCLAHLKLINFWIMLSSMRMILPNLYLKIKRMVSLNRKMSLNKLLCTGSLLR</sequence>
<evidence type="ECO:0000313" key="1">
    <source>
        <dbReference type="EMBL" id="DAE31604.1"/>
    </source>
</evidence>
<name>A0A8S5RKU8_9VIRU</name>
<reference evidence="1" key="1">
    <citation type="journal article" date="2021" name="Proc. Natl. Acad. Sci. U.S.A.">
        <title>A Catalog of Tens of Thousands of Viruses from Human Metagenomes Reveals Hidden Associations with Chronic Diseases.</title>
        <authorList>
            <person name="Tisza M.J."/>
            <person name="Buck C.B."/>
        </authorList>
    </citation>
    <scope>NUCLEOTIDE SEQUENCE</scope>
    <source>
        <strain evidence="1">CtBM815</strain>
    </source>
</reference>
<protein>
    <submittedName>
        <fullName evidence="1">Uncharacterized protein</fullName>
    </submittedName>
</protein>
<organism evidence="1">
    <name type="scientific">virus sp. ctBM815</name>
    <dbReference type="NCBI Taxonomy" id="2825806"/>
    <lineage>
        <taxon>Viruses</taxon>
    </lineage>
</organism>
<dbReference type="EMBL" id="BK059109">
    <property type="protein sequence ID" value="DAE31604.1"/>
    <property type="molecule type" value="Genomic_DNA"/>
</dbReference>